<evidence type="ECO:0000256" key="2">
    <source>
        <dbReference type="SAM" id="SignalP"/>
    </source>
</evidence>
<dbReference type="Proteomes" id="UP000234335">
    <property type="component" value="Unassembled WGS sequence"/>
</dbReference>
<accession>A0A2I1MAQ6</accession>
<dbReference type="InterPro" id="IPR027939">
    <property type="entry name" value="NMT1/THI5"/>
</dbReference>
<feature type="region of interest" description="Disordered" evidence="1">
    <location>
        <begin position="25"/>
        <end position="62"/>
    </location>
</feature>
<dbReference type="Gene3D" id="3.40.190.10">
    <property type="entry name" value="Periplasmic binding protein-like II"/>
    <property type="match status" value="2"/>
</dbReference>
<name>A0A2I1MAQ6_9FIRM</name>
<keyword evidence="2" id="KW-0732">Signal</keyword>
<comment type="caution">
    <text evidence="4">The sequence shown here is derived from an EMBL/GenBank/DDBJ whole genome shotgun (WGS) entry which is preliminary data.</text>
</comment>
<keyword evidence="5" id="KW-1185">Reference proteome</keyword>
<dbReference type="PANTHER" id="PTHR31528:SF3">
    <property type="entry name" value="THIAMINE BIOSYNTHESIS PROTEIN HI_0357-RELATED"/>
    <property type="match status" value="1"/>
</dbReference>
<gene>
    <name evidence="4" type="ORF">CYJ34_00325</name>
</gene>
<evidence type="ECO:0000313" key="5">
    <source>
        <dbReference type="Proteomes" id="UP000234335"/>
    </source>
</evidence>
<dbReference type="SUPFAM" id="SSF53850">
    <property type="entry name" value="Periplasmic binding protein-like II"/>
    <property type="match status" value="1"/>
</dbReference>
<evidence type="ECO:0000259" key="3">
    <source>
        <dbReference type="Pfam" id="PF09084"/>
    </source>
</evidence>
<feature type="domain" description="SsuA/THI5-like" evidence="3">
    <location>
        <begin position="77"/>
        <end position="292"/>
    </location>
</feature>
<sequence>MQKKLIPAVFALVMGLTACSNNQDVNKADDKNTVTSDNNKKSSRKAENKSDEVVKEEKDPDTNELKKVTVVLDYTPNTNHTGLYVAKEKGYFKEKGIDVDIVQPPEDGAEALVASGKADFGVSYQDSMANVLAGDAKMPITAIAAIIQHNTSGIMARTNEGIDRPKGLEGKRYSTWNSPVELNTIKKVMEVDGGDFDKLSLIPSTPLDEVAALKEKQTDAIWVFEGWGKVNADIKDYPVDYWNFKDIDDTFDFYTPVLIANNSTIENDKELVQDFVDATRKGYEYAIDNPKESADILLENDDSLDKDLVYASQEFLSKEYKKDTDKWGIFDKERWAKYYTWLNDNDLVDEKLDVNSGFTNEFVE</sequence>
<proteinExistence type="predicted"/>
<dbReference type="AlphaFoldDB" id="A0A2I1MAQ6"/>
<dbReference type="PANTHER" id="PTHR31528">
    <property type="entry name" value="4-AMINO-5-HYDROXYMETHYL-2-METHYLPYRIMIDINE PHOSPHATE SYNTHASE THI11-RELATED"/>
    <property type="match status" value="1"/>
</dbReference>
<dbReference type="GO" id="GO:0009228">
    <property type="term" value="P:thiamine biosynthetic process"/>
    <property type="evidence" value="ECO:0007669"/>
    <property type="project" value="InterPro"/>
</dbReference>
<dbReference type="Pfam" id="PF09084">
    <property type="entry name" value="NMT1"/>
    <property type="match status" value="1"/>
</dbReference>
<dbReference type="EMBL" id="PKGS01000001">
    <property type="protein sequence ID" value="PKZ17187.1"/>
    <property type="molecule type" value="Genomic_DNA"/>
</dbReference>
<feature type="chain" id="PRO_5039252571" evidence="2">
    <location>
        <begin position="23"/>
        <end position="364"/>
    </location>
</feature>
<evidence type="ECO:0000313" key="4">
    <source>
        <dbReference type="EMBL" id="PKZ17187.1"/>
    </source>
</evidence>
<feature type="compositionally biased region" description="Basic and acidic residues" evidence="1">
    <location>
        <begin position="26"/>
        <end position="62"/>
    </location>
</feature>
<dbReference type="PROSITE" id="PS51257">
    <property type="entry name" value="PROKAR_LIPOPROTEIN"/>
    <property type="match status" value="1"/>
</dbReference>
<dbReference type="InterPro" id="IPR015168">
    <property type="entry name" value="SsuA/THI5"/>
</dbReference>
<protein>
    <submittedName>
        <fullName evidence="4">Nitrate ABC transporter substrate-binding protein</fullName>
    </submittedName>
</protein>
<feature type="signal peptide" evidence="2">
    <location>
        <begin position="1"/>
        <end position="22"/>
    </location>
</feature>
<dbReference type="RefSeq" id="WP_101539356.1">
    <property type="nucleotide sequence ID" value="NZ_JAPJPW010000006.1"/>
</dbReference>
<evidence type="ECO:0000256" key="1">
    <source>
        <dbReference type="SAM" id="MobiDB-lite"/>
    </source>
</evidence>
<reference evidence="4 5" key="1">
    <citation type="submission" date="2017-12" db="EMBL/GenBank/DDBJ databases">
        <title>Phylogenetic diversity of female urinary microbiome.</title>
        <authorList>
            <person name="Thomas-White K."/>
            <person name="Wolfe A.J."/>
        </authorList>
    </citation>
    <scope>NUCLEOTIDE SEQUENCE [LARGE SCALE GENOMIC DNA]</scope>
    <source>
        <strain evidence="4 5">UMB0119</strain>
    </source>
</reference>
<organism evidence="4 5">
    <name type="scientific">Anaerococcus octavius</name>
    <dbReference type="NCBI Taxonomy" id="54007"/>
    <lineage>
        <taxon>Bacteria</taxon>
        <taxon>Bacillati</taxon>
        <taxon>Bacillota</taxon>
        <taxon>Tissierellia</taxon>
        <taxon>Tissierellales</taxon>
        <taxon>Peptoniphilaceae</taxon>
        <taxon>Anaerococcus</taxon>
    </lineage>
</organism>